<dbReference type="EMBL" id="JAWDGP010005210">
    <property type="protein sequence ID" value="KAK3758806.1"/>
    <property type="molecule type" value="Genomic_DNA"/>
</dbReference>
<accession>A0AAE1D663</accession>
<keyword evidence="3" id="KW-1185">Reference proteome</keyword>
<feature type="compositionally biased region" description="Basic and acidic residues" evidence="1">
    <location>
        <begin position="36"/>
        <end position="45"/>
    </location>
</feature>
<dbReference type="Proteomes" id="UP001283361">
    <property type="component" value="Unassembled WGS sequence"/>
</dbReference>
<proteinExistence type="predicted"/>
<evidence type="ECO:0000256" key="1">
    <source>
        <dbReference type="SAM" id="MobiDB-lite"/>
    </source>
</evidence>
<evidence type="ECO:0000313" key="2">
    <source>
        <dbReference type="EMBL" id="KAK3758806.1"/>
    </source>
</evidence>
<evidence type="ECO:0000313" key="3">
    <source>
        <dbReference type="Proteomes" id="UP001283361"/>
    </source>
</evidence>
<reference evidence="2" key="1">
    <citation type="journal article" date="2023" name="G3 (Bethesda)">
        <title>A reference genome for the long-term kleptoplast-retaining sea slug Elysia crispata morphotype clarki.</title>
        <authorList>
            <person name="Eastman K.E."/>
            <person name="Pendleton A.L."/>
            <person name="Shaikh M.A."/>
            <person name="Suttiyut T."/>
            <person name="Ogas R."/>
            <person name="Tomko P."/>
            <person name="Gavelis G."/>
            <person name="Widhalm J.R."/>
            <person name="Wisecaver J.H."/>
        </authorList>
    </citation>
    <scope>NUCLEOTIDE SEQUENCE</scope>
    <source>
        <strain evidence="2">ECLA1</strain>
    </source>
</reference>
<protein>
    <submittedName>
        <fullName evidence="2">Uncharacterized protein</fullName>
    </submittedName>
</protein>
<organism evidence="2 3">
    <name type="scientific">Elysia crispata</name>
    <name type="common">lettuce slug</name>
    <dbReference type="NCBI Taxonomy" id="231223"/>
    <lineage>
        <taxon>Eukaryota</taxon>
        <taxon>Metazoa</taxon>
        <taxon>Spiralia</taxon>
        <taxon>Lophotrochozoa</taxon>
        <taxon>Mollusca</taxon>
        <taxon>Gastropoda</taxon>
        <taxon>Heterobranchia</taxon>
        <taxon>Euthyneura</taxon>
        <taxon>Panpulmonata</taxon>
        <taxon>Sacoglossa</taxon>
        <taxon>Placobranchoidea</taxon>
        <taxon>Plakobranchidae</taxon>
        <taxon>Elysia</taxon>
    </lineage>
</organism>
<gene>
    <name evidence="2" type="ORF">RRG08_030617</name>
</gene>
<sequence length="105" mass="11781">MIGQGVDGWRAMIGKIFSRTRFGISETSIGVQTRSAEPHRSDVRRTTASNPVGHRAGHDIRVARAATQWSANDHPCFRKFADQLKVNVLYGMKAGRVMQPNYFSY</sequence>
<comment type="caution">
    <text evidence="2">The sequence shown here is derived from an EMBL/GenBank/DDBJ whole genome shotgun (WGS) entry which is preliminary data.</text>
</comment>
<dbReference type="AlphaFoldDB" id="A0AAE1D663"/>
<name>A0AAE1D663_9GAST</name>
<feature type="region of interest" description="Disordered" evidence="1">
    <location>
        <begin position="29"/>
        <end position="57"/>
    </location>
</feature>